<dbReference type="Pfam" id="PF00535">
    <property type="entry name" value="Glycos_transf_2"/>
    <property type="match status" value="1"/>
</dbReference>
<comment type="caution">
    <text evidence="2">The sequence shown here is derived from an EMBL/GenBank/DDBJ whole genome shotgun (WGS) entry which is preliminary data.</text>
</comment>
<sequence>MRVKMSVQVLVAAMNQNDYSLLEKMKIESDAIVANQCERNNIESFCYNGYKVIYLNFAERGVGLNRNNALMRATADYCLFADDDEILDDGYSKKIETAFERYKDADVIIFNIVGRDTGRNKTQKVKRINKLNYLKYGTARIAIRLKSIRNQGIYFYQTFGGGTEHCHGEDNLFLTDCLNKGLKIIAVPEFIASLSDDRGSTWDNGYSDKYFMDQGALYKKISPRMWLLLCAQDAFRRRKSYSKSFVSSIKLMINGARKD</sequence>
<gene>
    <name evidence="2" type="ORF">H6A13_12990</name>
</gene>
<dbReference type="InterPro" id="IPR001173">
    <property type="entry name" value="Glyco_trans_2-like"/>
</dbReference>
<organism evidence="2 3">
    <name type="scientific">Mordavella massiliensis</name>
    <dbReference type="NCBI Taxonomy" id="1871024"/>
    <lineage>
        <taxon>Bacteria</taxon>
        <taxon>Bacillati</taxon>
        <taxon>Bacillota</taxon>
        <taxon>Clostridia</taxon>
        <taxon>Eubacteriales</taxon>
        <taxon>Clostridiaceae</taxon>
        <taxon>Mordavella</taxon>
    </lineage>
</organism>
<evidence type="ECO:0000313" key="2">
    <source>
        <dbReference type="EMBL" id="MBM6827981.1"/>
    </source>
</evidence>
<accession>A0A939BD21</accession>
<reference evidence="2" key="1">
    <citation type="submission" date="2020-08" db="EMBL/GenBank/DDBJ databases">
        <authorList>
            <person name="Cejkova D."/>
            <person name="Kubasova T."/>
            <person name="Jahodarova E."/>
            <person name="Rychlik I."/>
        </authorList>
    </citation>
    <scope>NUCLEOTIDE SEQUENCE</scope>
    <source>
        <strain evidence="2">An420c</strain>
    </source>
</reference>
<protein>
    <submittedName>
        <fullName evidence="2">Glycosyltransferase</fullName>
    </submittedName>
</protein>
<dbReference type="Proteomes" id="UP000713880">
    <property type="component" value="Unassembled WGS sequence"/>
</dbReference>
<feature type="domain" description="Glycosyltransferase 2-like" evidence="1">
    <location>
        <begin position="42"/>
        <end position="136"/>
    </location>
</feature>
<keyword evidence="3" id="KW-1185">Reference proteome</keyword>
<dbReference type="Gene3D" id="3.90.550.10">
    <property type="entry name" value="Spore Coat Polysaccharide Biosynthesis Protein SpsA, Chain A"/>
    <property type="match status" value="1"/>
</dbReference>
<dbReference type="EMBL" id="JACJLV010000106">
    <property type="protein sequence ID" value="MBM6827981.1"/>
    <property type="molecule type" value="Genomic_DNA"/>
</dbReference>
<reference evidence="2" key="2">
    <citation type="journal article" date="2021" name="Sci. Rep.">
        <title>The distribution of antibiotic resistance genes in chicken gut microbiota commensals.</title>
        <authorList>
            <person name="Juricova H."/>
            <person name="Matiasovicova J."/>
            <person name="Kubasova T."/>
            <person name="Cejkova D."/>
            <person name="Rychlik I."/>
        </authorList>
    </citation>
    <scope>NUCLEOTIDE SEQUENCE</scope>
    <source>
        <strain evidence="2">An420c</strain>
    </source>
</reference>
<proteinExistence type="predicted"/>
<dbReference type="SUPFAM" id="SSF53448">
    <property type="entry name" value="Nucleotide-diphospho-sugar transferases"/>
    <property type="match status" value="1"/>
</dbReference>
<dbReference type="InterPro" id="IPR029044">
    <property type="entry name" value="Nucleotide-diphossugar_trans"/>
</dbReference>
<name>A0A939BD21_9CLOT</name>
<evidence type="ECO:0000259" key="1">
    <source>
        <dbReference type="Pfam" id="PF00535"/>
    </source>
</evidence>
<evidence type="ECO:0000313" key="3">
    <source>
        <dbReference type="Proteomes" id="UP000713880"/>
    </source>
</evidence>
<dbReference type="AlphaFoldDB" id="A0A939BD21"/>
<dbReference type="CDD" id="cd00761">
    <property type="entry name" value="Glyco_tranf_GTA_type"/>
    <property type="match status" value="1"/>
</dbReference>